<accession>A0A212JIN8</accession>
<proteinExistence type="predicted"/>
<protein>
    <submittedName>
        <fullName evidence="2">Uncharacterized protein</fullName>
    </submittedName>
</protein>
<dbReference type="EMBL" id="FLUN01000001">
    <property type="protein sequence ID" value="SBV99404.1"/>
    <property type="molecule type" value="Genomic_DNA"/>
</dbReference>
<feature type="compositionally biased region" description="Acidic residues" evidence="1">
    <location>
        <begin position="43"/>
        <end position="53"/>
    </location>
</feature>
<feature type="region of interest" description="Disordered" evidence="1">
    <location>
        <begin position="204"/>
        <end position="229"/>
    </location>
</feature>
<dbReference type="AlphaFoldDB" id="A0A212JIN8"/>
<evidence type="ECO:0000313" key="3">
    <source>
        <dbReference type="EMBL" id="SBV99404.1"/>
    </source>
</evidence>
<dbReference type="EMBL" id="FLUN01000001">
    <property type="protein sequence ID" value="SBV99257.1"/>
    <property type="molecule type" value="Genomic_DNA"/>
</dbReference>
<reference evidence="2" key="1">
    <citation type="submission" date="2016-04" db="EMBL/GenBank/DDBJ databases">
        <authorList>
            <person name="Evans L.H."/>
            <person name="Alamgir A."/>
            <person name="Owens N."/>
            <person name="Weber N.D."/>
            <person name="Virtaneva K."/>
            <person name="Barbian K."/>
            <person name="Babar A."/>
            <person name="Rosenke K."/>
        </authorList>
    </citation>
    <scope>NUCLEOTIDE SEQUENCE</scope>
    <source>
        <strain evidence="2">86</strain>
    </source>
</reference>
<sequence>MDEQENSILTDEEELRAAWEAEGPTEEEPEPETAQEQAGEADGREDDWEEESGPDQGGDAFTLKHLDEVKTVNRDEVVVLAQKGMDYDRIRQERDQLRAHRQEVDPALELVRSFASRSGMDLGGYLDYCRKQELTALGYSERGAATQVAEERRTQARERDMRAFIETYPDVKAETIPAEVWQRVARGDSLSSAYTMYQNRTLEHRLSAERQNQQNRQRTPGGLNHGLVGDRRDEIDKLWYGED</sequence>
<feature type="compositionally biased region" description="Polar residues" evidence="1">
    <location>
        <begin position="209"/>
        <end position="218"/>
    </location>
</feature>
<evidence type="ECO:0000256" key="1">
    <source>
        <dbReference type="SAM" id="MobiDB-lite"/>
    </source>
</evidence>
<feature type="compositionally biased region" description="Acidic residues" evidence="1">
    <location>
        <begin position="23"/>
        <end position="33"/>
    </location>
</feature>
<organism evidence="2">
    <name type="scientific">uncultured Eubacteriales bacterium</name>
    <dbReference type="NCBI Taxonomy" id="172733"/>
    <lineage>
        <taxon>Bacteria</taxon>
        <taxon>Bacillati</taxon>
        <taxon>Bacillota</taxon>
        <taxon>Clostridia</taxon>
        <taxon>Eubacteriales</taxon>
        <taxon>environmental samples</taxon>
    </lineage>
</organism>
<feature type="compositionally biased region" description="Acidic residues" evidence="1">
    <location>
        <begin position="1"/>
        <end position="14"/>
    </location>
</feature>
<evidence type="ECO:0000313" key="2">
    <source>
        <dbReference type="EMBL" id="SBV99257.1"/>
    </source>
</evidence>
<name>A0A212JIN8_9FIRM</name>
<gene>
    <name evidence="2" type="ORF">KL86CLO1_11164</name>
    <name evidence="3" type="ORF">KL86CLO1_11191</name>
</gene>
<feature type="region of interest" description="Disordered" evidence="1">
    <location>
        <begin position="1"/>
        <end position="61"/>
    </location>
</feature>